<dbReference type="EMBL" id="LFYR01000620">
    <property type="protein sequence ID" value="KMZ72758.1"/>
    <property type="molecule type" value="Genomic_DNA"/>
</dbReference>
<organism evidence="3 4">
    <name type="scientific">Zostera marina</name>
    <name type="common">Eelgrass</name>
    <dbReference type="NCBI Taxonomy" id="29655"/>
    <lineage>
        <taxon>Eukaryota</taxon>
        <taxon>Viridiplantae</taxon>
        <taxon>Streptophyta</taxon>
        <taxon>Embryophyta</taxon>
        <taxon>Tracheophyta</taxon>
        <taxon>Spermatophyta</taxon>
        <taxon>Magnoliopsida</taxon>
        <taxon>Liliopsida</taxon>
        <taxon>Zosteraceae</taxon>
        <taxon>Zostera</taxon>
    </lineage>
</organism>
<dbReference type="GO" id="GO:0032984">
    <property type="term" value="P:protein-containing complex disassembly"/>
    <property type="evidence" value="ECO:0007669"/>
    <property type="project" value="InterPro"/>
</dbReference>
<feature type="region of interest" description="Disordered" evidence="1">
    <location>
        <begin position="205"/>
        <end position="244"/>
    </location>
</feature>
<reference evidence="4" key="1">
    <citation type="journal article" date="2016" name="Nature">
        <title>The genome of the seagrass Zostera marina reveals angiosperm adaptation to the sea.</title>
        <authorList>
            <person name="Olsen J.L."/>
            <person name="Rouze P."/>
            <person name="Verhelst B."/>
            <person name="Lin Y.-C."/>
            <person name="Bayer T."/>
            <person name="Collen J."/>
            <person name="Dattolo E."/>
            <person name="De Paoli E."/>
            <person name="Dittami S."/>
            <person name="Maumus F."/>
            <person name="Michel G."/>
            <person name="Kersting A."/>
            <person name="Lauritano C."/>
            <person name="Lohaus R."/>
            <person name="Toepel M."/>
            <person name="Tonon T."/>
            <person name="Vanneste K."/>
            <person name="Amirebrahimi M."/>
            <person name="Brakel J."/>
            <person name="Bostroem C."/>
            <person name="Chovatia M."/>
            <person name="Grimwood J."/>
            <person name="Jenkins J.W."/>
            <person name="Jueterbock A."/>
            <person name="Mraz A."/>
            <person name="Stam W.T."/>
            <person name="Tice H."/>
            <person name="Bornberg-Bauer E."/>
            <person name="Green P.J."/>
            <person name="Pearson G.A."/>
            <person name="Procaccini G."/>
            <person name="Duarte C.M."/>
            <person name="Schmutz J."/>
            <person name="Reusch T.B.H."/>
            <person name="Van de Peer Y."/>
        </authorList>
    </citation>
    <scope>NUCLEOTIDE SEQUENCE [LARGE SCALE GENOMIC DNA]</scope>
    <source>
        <strain evidence="4">cv. Finnish</strain>
    </source>
</reference>
<accession>A0A0K9PUP6</accession>
<dbReference type="InterPro" id="IPR029071">
    <property type="entry name" value="Ubiquitin-like_domsf"/>
</dbReference>
<feature type="domain" description="UBX" evidence="2">
    <location>
        <begin position="96"/>
        <end position="172"/>
    </location>
</feature>
<evidence type="ECO:0000313" key="4">
    <source>
        <dbReference type="Proteomes" id="UP000036987"/>
    </source>
</evidence>
<dbReference type="SUPFAM" id="SSF54236">
    <property type="entry name" value="Ubiquitin-like"/>
    <property type="match status" value="1"/>
</dbReference>
<dbReference type="GO" id="GO:0051117">
    <property type="term" value="F:ATPase binding"/>
    <property type="evidence" value="ECO:0007669"/>
    <property type="project" value="InterPro"/>
</dbReference>
<gene>
    <name evidence="3" type="ORF">ZOSMA_15G00970</name>
</gene>
<dbReference type="PANTHER" id="PTHR47557">
    <property type="entry name" value="PLANT UBX DOMAIN-CONTAINING PROTEIN 1"/>
    <property type="match status" value="1"/>
</dbReference>
<dbReference type="OrthoDB" id="440781at2759"/>
<evidence type="ECO:0000256" key="1">
    <source>
        <dbReference type="SAM" id="MobiDB-lite"/>
    </source>
</evidence>
<feature type="compositionally biased region" description="Low complexity" evidence="1">
    <location>
        <begin position="221"/>
        <end position="244"/>
    </location>
</feature>
<evidence type="ECO:0000259" key="2">
    <source>
        <dbReference type="PROSITE" id="PS50033"/>
    </source>
</evidence>
<comment type="caution">
    <text evidence="3">The sequence shown here is derived from an EMBL/GenBank/DDBJ whole genome shotgun (WGS) entry which is preliminary data.</text>
</comment>
<dbReference type="PROSITE" id="PS50033">
    <property type="entry name" value="UBX"/>
    <property type="match status" value="1"/>
</dbReference>
<evidence type="ECO:0000313" key="3">
    <source>
        <dbReference type="EMBL" id="KMZ72758.1"/>
    </source>
</evidence>
<dbReference type="AlphaFoldDB" id="A0A0K9PUP6"/>
<sequence>MYFKRRKVSNCANSMDSAKLKLTAISEALGREIRVFKSSLCSTDESPATLTTQSVVSDAFYEFTSDDYYRVMANKIGDQFLKTRKIREREAAARRSRITRAVIRVRFSDGYVLEANFQPSEPIQTLIDLLSKVIARPDVPFYIYTTPPKQIVKDMTKDFYSAGFAPGAIVYFAYDFPKGAATKTANFLTDEILSLSELDLGSHESENIHHEQETATEEVNVEPSSSSPVSKPGNKPSVPKWFKR</sequence>
<dbReference type="Gene3D" id="3.10.20.90">
    <property type="entry name" value="Phosphatidylinositol 3-kinase Catalytic Subunit, Chain A, domain 1"/>
    <property type="match status" value="1"/>
</dbReference>
<keyword evidence="4" id="KW-1185">Reference proteome</keyword>
<dbReference type="InterPro" id="IPR044232">
    <property type="entry name" value="PUX1"/>
</dbReference>
<dbReference type="Proteomes" id="UP000036987">
    <property type="component" value="Unassembled WGS sequence"/>
</dbReference>
<protein>
    <submittedName>
        <fullName evidence="3">Tether containing UBX domain for GLUT4</fullName>
    </submittedName>
</protein>
<dbReference type="STRING" id="29655.A0A0K9PUP6"/>
<name>A0A0K9PUP6_ZOSMR</name>
<dbReference type="OMA" id="AQPDIPF"/>
<dbReference type="PANTHER" id="PTHR47557:SF2">
    <property type="entry name" value="PLANT UBX DOMAIN-CONTAINING PROTEIN 1"/>
    <property type="match status" value="1"/>
</dbReference>
<dbReference type="CDD" id="cd16118">
    <property type="entry name" value="UBX2_UBXN9"/>
    <property type="match status" value="1"/>
</dbReference>
<proteinExistence type="predicted"/>
<dbReference type="Pfam" id="PF00789">
    <property type="entry name" value="UBX"/>
    <property type="match status" value="1"/>
</dbReference>
<dbReference type="InterPro" id="IPR001012">
    <property type="entry name" value="UBX_dom"/>
</dbReference>